<dbReference type="PANTHER" id="PTHR23416">
    <property type="entry name" value="SIALIC ACID SYNTHASE-RELATED"/>
    <property type="match status" value="1"/>
</dbReference>
<dbReference type="RefSeq" id="WP_125424492.1">
    <property type="nucleotide sequence ID" value="NZ_RWIT01000026.1"/>
</dbReference>
<dbReference type="InterPro" id="IPR051159">
    <property type="entry name" value="Hexapeptide_acetyltransf"/>
</dbReference>
<dbReference type="InterPro" id="IPR011004">
    <property type="entry name" value="Trimer_LpxA-like_sf"/>
</dbReference>
<dbReference type="AlphaFoldDB" id="A0A3R9NTC6"/>
<dbReference type="PROSITE" id="PS00101">
    <property type="entry name" value="HEXAPEP_TRANSFERASES"/>
    <property type="match status" value="1"/>
</dbReference>
<organism evidence="4 5">
    <name type="scientific">Hymenobacter rigui</name>
    <dbReference type="NCBI Taxonomy" id="334424"/>
    <lineage>
        <taxon>Bacteria</taxon>
        <taxon>Pseudomonadati</taxon>
        <taxon>Bacteroidota</taxon>
        <taxon>Cytophagia</taxon>
        <taxon>Cytophagales</taxon>
        <taxon>Hymenobacteraceae</taxon>
        <taxon>Hymenobacter</taxon>
    </lineage>
</organism>
<reference evidence="4 5" key="1">
    <citation type="submission" date="2018-12" db="EMBL/GenBank/DDBJ databases">
        <authorList>
            <person name="Feng G."/>
            <person name="Zhu H."/>
        </authorList>
    </citation>
    <scope>NUCLEOTIDE SEQUENCE [LARGE SCALE GENOMIC DNA]</scope>
    <source>
        <strain evidence="4 5">KCTC 12533</strain>
    </source>
</reference>
<keyword evidence="3 4" id="KW-0012">Acyltransferase</keyword>
<dbReference type="Proteomes" id="UP000273500">
    <property type="component" value="Unassembled WGS sequence"/>
</dbReference>
<dbReference type="Pfam" id="PF00132">
    <property type="entry name" value="Hexapep"/>
    <property type="match status" value="1"/>
</dbReference>
<keyword evidence="1 4" id="KW-0808">Transferase</keyword>
<evidence type="ECO:0000313" key="5">
    <source>
        <dbReference type="Proteomes" id="UP000273500"/>
    </source>
</evidence>
<dbReference type="EMBL" id="RWIT01000026">
    <property type="protein sequence ID" value="RSK43116.1"/>
    <property type="molecule type" value="Genomic_DNA"/>
</dbReference>
<gene>
    <name evidence="4" type="ORF">EI291_22245</name>
</gene>
<dbReference type="OrthoDB" id="9814490at2"/>
<dbReference type="Gene3D" id="2.160.10.10">
    <property type="entry name" value="Hexapeptide repeat proteins"/>
    <property type="match status" value="1"/>
</dbReference>
<evidence type="ECO:0000256" key="3">
    <source>
        <dbReference type="ARBA" id="ARBA00023315"/>
    </source>
</evidence>
<keyword evidence="5" id="KW-1185">Reference proteome</keyword>
<comment type="caution">
    <text evidence="4">The sequence shown here is derived from an EMBL/GenBank/DDBJ whole genome shotgun (WGS) entry which is preliminary data.</text>
</comment>
<accession>A0A3R9NTC6</accession>
<evidence type="ECO:0000256" key="1">
    <source>
        <dbReference type="ARBA" id="ARBA00022679"/>
    </source>
</evidence>
<dbReference type="SUPFAM" id="SSF51161">
    <property type="entry name" value="Trimeric LpxA-like enzymes"/>
    <property type="match status" value="1"/>
</dbReference>
<name>A0A3R9NTC6_9BACT</name>
<dbReference type="CDD" id="cd04647">
    <property type="entry name" value="LbH_MAT_like"/>
    <property type="match status" value="1"/>
</dbReference>
<sequence>MTTTAAYPLSTTSRPDSAAPRLGQLLRQRWQQVAGRYPHRTAARQGLAFVADGLVGALRLLSTGLYLRGVQRGRFVSVRGRPLLRNEGRIELGHRVRVWSHVSRVKLFVAPGAVLQVGDDSRLNGVHISVSRRVTIGRHVRLGPNVVILDDDFHDAANHQATGQQAPVCIHDHAWVAMNALILQGVTIGEGAAVAAGAVVTRDVPPYTLVAGVPARVIRQLPRPDQSVSVSSSLVS</sequence>
<proteinExistence type="predicted"/>
<keyword evidence="2" id="KW-0677">Repeat</keyword>
<protein>
    <submittedName>
        <fullName evidence="4">Acyltransferase</fullName>
    </submittedName>
</protein>
<dbReference type="InterPro" id="IPR001451">
    <property type="entry name" value="Hexapep"/>
</dbReference>
<dbReference type="InterPro" id="IPR018357">
    <property type="entry name" value="Hexapep_transf_CS"/>
</dbReference>
<evidence type="ECO:0000313" key="4">
    <source>
        <dbReference type="EMBL" id="RSK43116.1"/>
    </source>
</evidence>
<evidence type="ECO:0000256" key="2">
    <source>
        <dbReference type="ARBA" id="ARBA00022737"/>
    </source>
</evidence>
<dbReference type="GO" id="GO:0016746">
    <property type="term" value="F:acyltransferase activity"/>
    <property type="evidence" value="ECO:0007669"/>
    <property type="project" value="UniProtKB-KW"/>
</dbReference>